<comment type="subcellular location">
    <subcellularLocation>
        <location evidence="2">Cytoplasm</location>
    </subcellularLocation>
    <subcellularLocation>
        <location evidence="1">Nucleus</location>
    </subcellularLocation>
</comment>
<evidence type="ECO:0000256" key="9">
    <source>
        <dbReference type="SAM" id="MobiDB-lite"/>
    </source>
</evidence>
<gene>
    <name evidence="10" type="ORF">S40285_02035</name>
</gene>
<reference evidence="10 11" key="1">
    <citation type="journal article" date="2014" name="BMC Genomics">
        <title>Comparative genome sequencing reveals chemotype-specific gene clusters in the toxigenic black mold Stachybotrys.</title>
        <authorList>
            <person name="Semeiks J."/>
            <person name="Borek D."/>
            <person name="Otwinowski Z."/>
            <person name="Grishin N.V."/>
        </authorList>
    </citation>
    <scope>NUCLEOTIDE SEQUENCE [LARGE SCALE GENOMIC DNA]</scope>
    <source>
        <strain evidence="10 11">IBT 40285</strain>
    </source>
</reference>
<evidence type="ECO:0000256" key="6">
    <source>
        <dbReference type="ARBA" id="ARBA00023015"/>
    </source>
</evidence>
<keyword evidence="11" id="KW-1185">Reference proteome</keyword>
<evidence type="ECO:0000256" key="3">
    <source>
        <dbReference type="ARBA" id="ARBA00006922"/>
    </source>
</evidence>
<feature type="region of interest" description="Disordered" evidence="9">
    <location>
        <begin position="124"/>
        <end position="172"/>
    </location>
</feature>
<evidence type="ECO:0000256" key="5">
    <source>
        <dbReference type="ARBA" id="ARBA00022491"/>
    </source>
</evidence>
<dbReference type="HOGENOM" id="CLU_891907_0_0_1"/>
<proteinExistence type="inferred from homology"/>
<dbReference type="OrthoDB" id="5345625at2759"/>
<evidence type="ECO:0000313" key="10">
    <source>
        <dbReference type="EMBL" id="KFA69980.1"/>
    </source>
</evidence>
<feature type="compositionally biased region" description="Polar residues" evidence="9">
    <location>
        <begin position="264"/>
        <end position="280"/>
    </location>
</feature>
<keyword evidence="6" id="KW-0805">Transcription regulation</keyword>
<evidence type="ECO:0000256" key="4">
    <source>
        <dbReference type="ARBA" id="ARBA00022490"/>
    </source>
</evidence>
<keyword evidence="4" id="KW-0963">Cytoplasm</keyword>
<dbReference type="EMBL" id="KL659312">
    <property type="protein sequence ID" value="KFA69980.1"/>
    <property type="molecule type" value="Genomic_DNA"/>
</dbReference>
<evidence type="ECO:0000256" key="7">
    <source>
        <dbReference type="ARBA" id="ARBA00023163"/>
    </source>
</evidence>
<feature type="compositionally biased region" description="Basic and acidic residues" evidence="9">
    <location>
        <begin position="233"/>
        <end position="261"/>
    </location>
</feature>
<name>A0A084R195_STAC4</name>
<dbReference type="Pfam" id="PF08528">
    <property type="entry name" value="Whi5"/>
    <property type="match status" value="1"/>
</dbReference>
<evidence type="ECO:0000256" key="2">
    <source>
        <dbReference type="ARBA" id="ARBA00004496"/>
    </source>
</evidence>
<keyword evidence="7" id="KW-0804">Transcription</keyword>
<sequence length="340" mass="35708">MEATSPTKRRALAPMDANATLSSPKTHLKATPSKTLAAPTAATASIASAATRSPLRQVLDGKKRAALDEASASSPAPKKTCLEREEVRVWLVSRGFASRKGPPPPPSWLTAGVLQGDVVNRSRSQSVDSSSIFDSSAGDASWATAATDPDSAAAAAPRPTITRPRALTREQAREKAEILRLRLGLASYKLRTGQTTVPLADLQVRPLPPRTRSAPSASRVFATSSQGSQPETSRSRDTREGKDERVGEQRQEWREAGEVRTSRRQASPAESVTSLSSEKASMQLPHLSPAKEAAEIAAAATAAVAQVAPRHQQAASAGSGETVTEPSAGAVSTISRSQSP</sequence>
<keyword evidence="8" id="KW-0539">Nucleus</keyword>
<feature type="compositionally biased region" description="Low complexity" evidence="9">
    <location>
        <begin position="30"/>
        <end position="39"/>
    </location>
</feature>
<feature type="compositionally biased region" description="Polar residues" evidence="9">
    <location>
        <begin position="213"/>
        <end position="232"/>
    </location>
</feature>
<feature type="compositionally biased region" description="Polar residues" evidence="9">
    <location>
        <begin position="313"/>
        <end position="340"/>
    </location>
</feature>
<comment type="similarity">
    <text evidence="3">Belongs to the WHI5/NRM1 family.</text>
</comment>
<dbReference type="GO" id="GO:0005737">
    <property type="term" value="C:cytoplasm"/>
    <property type="evidence" value="ECO:0007669"/>
    <property type="project" value="UniProtKB-SubCell"/>
</dbReference>
<evidence type="ECO:0000256" key="1">
    <source>
        <dbReference type="ARBA" id="ARBA00004123"/>
    </source>
</evidence>
<evidence type="ECO:0000256" key="8">
    <source>
        <dbReference type="ARBA" id="ARBA00023242"/>
    </source>
</evidence>
<dbReference type="GO" id="GO:0005634">
    <property type="term" value="C:nucleus"/>
    <property type="evidence" value="ECO:0007669"/>
    <property type="project" value="UniProtKB-SubCell"/>
</dbReference>
<keyword evidence="5" id="KW-0678">Repressor</keyword>
<dbReference type="OMA" id="FTMSTER"/>
<dbReference type="InParanoid" id="A0A084R195"/>
<evidence type="ECO:0000313" key="11">
    <source>
        <dbReference type="Proteomes" id="UP000028524"/>
    </source>
</evidence>
<dbReference type="AlphaFoldDB" id="A0A084R195"/>
<feature type="compositionally biased region" description="Low complexity" evidence="9">
    <location>
        <begin position="124"/>
        <end position="165"/>
    </location>
</feature>
<accession>A0A084R195</accession>
<organism evidence="10 11">
    <name type="scientific">Stachybotrys chlorohalonatus (strain IBT 40285)</name>
    <dbReference type="NCBI Taxonomy" id="1283841"/>
    <lineage>
        <taxon>Eukaryota</taxon>
        <taxon>Fungi</taxon>
        <taxon>Dikarya</taxon>
        <taxon>Ascomycota</taxon>
        <taxon>Pezizomycotina</taxon>
        <taxon>Sordariomycetes</taxon>
        <taxon>Hypocreomycetidae</taxon>
        <taxon>Hypocreales</taxon>
        <taxon>Stachybotryaceae</taxon>
        <taxon>Stachybotrys</taxon>
    </lineage>
</organism>
<feature type="region of interest" description="Disordered" evidence="9">
    <location>
        <begin position="1"/>
        <end position="39"/>
    </location>
</feature>
<feature type="region of interest" description="Disordered" evidence="9">
    <location>
        <begin position="304"/>
        <end position="340"/>
    </location>
</feature>
<feature type="region of interest" description="Disordered" evidence="9">
    <location>
        <begin position="201"/>
        <end position="288"/>
    </location>
</feature>
<dbReference type="InterPro" id="IPR013734">
    <property type="entry name" value="TF_Nrm1/Whi5"/>
</dbReference>
<dbReference type="Proteomes" id="UP000028524">
    <property type="component" value="Unassembled WGS sequence"/>
</dbReference>
<protein>
    <submittedName>
        <fullName evidence="10">Uncharacterized protein</fullName>
    </submittedName>
</protein>